<feature type="transmembrane region" description="Helical" evidence="7">
    <location>
        <begin position="7"/>
        <end position="27"/>
    </location>
</feature>
<organism evidence="8 9">
    <name type="scientific">Enterococcus hulanensis</name>
    <dbReference type="NCBI Taxonomy" id="2559929"/>
    <lineage>
        <taxon>Bacteria</taxon>
        <taxon>Bacillati</taxon>
        <taxon>Bacillota</taxon>
        <taxon>Bacilli</taxon>
        <taxon>Lactobacillales</taxon>
        <taxon>Enterococcaceae</taxon>
        <taxon>Enterococcus</taxon>
    </lineage>
</organism>
<evidence type="ECO:0000256" key="1">
    <source>
        <dbReference type="ARBA" id="ARBA00004651"/>
    </source>
</evidence>
<dbReference type="RefSeq" id="WP_311821306.1">
    <property type="nucleotide sequence ID" value="NZ_JARPYF010000001.1"/>
</dbReference>
<gene>
    <name evidence="8" type="ORF">P7D85_01190</name>
</gene>
<feature type="transmembrane region" description="Helical" evidence="7">
    <location>
        <begin position="392"/>
        <end position="414"/>
    </location>
</feature>
<dbReference type="PANTHER" id="PTHR42770:SF15">
    <property type="entry name" value="GLUTAMATE_GAMMA-AMINOBUTYRATE ANTIPORTER-RELATED"/>
    <property type="match status" value="1"/>
</dbReference>
<evidence type="ECO:0000256" key="5">
    <source>
        <dbReference type="ARBA" id="ARBA00022989"/>
    </source>
</evidence>
<feature type="transmembrane region" description="Helical" evidence="7">
    <location>
        <begin position="33"/>
        <end position="54"/>
    </location>
</feature>
<dbReference type="Pfam" id="PF13520">
    <property type="entry name" value="AA_permease_2"/>
    <property type="match status" value="1"/>
</dbReference>
<keyword evidence="6 7" id="KW-0472">Membrane</keyword>
<dbReference type="InterPro" id="IPR002293">
    <property type="entry name" value="AA/rel_permease1"/>
</dbReference>
<feature type="transmembrane region" description="Helical" evidence="7">
    <location>
        <begin position="420"/>
        <end position="442"/>
    </location>
</feature>
<keyword evidence="4 7" id="KW-0812">Transmembrane</keyword>
<comment type="subcellular location">
    <subcellularLocation>
        <location evidence="1">Cell membrane</location>
        <topology evidence="1">Multi-pass membrane protein</topology>
    </subcellularLocation>
</comment>
<proteinExistence type="predicted"/>
<dbReference type="EMBL" id="JARPYI010000001">
    <property type="protein sequence ID" value="MDT2598366.1"/>
    <property type="molecule type" value="Genomic_DNA"/>
</dbReference>
<feature type="transmembrane region" description="Helical" evidence="7">
    <location>
        <begin position="318"/>
        <end position="341"/>
    </location>
</feature>
<keyword evidence="5 7" id="KW-1133">Transmembrane helix</keyword>
<feature type="transmembrane region" description="Helical" evidence="7">
    <location>
        <begin position="117"/>
        <end position="137"/>
    </location>
</feature>
<name>A0ABU3EWP6_9ENTE</name>
<protein>
    <submittedName>
        <fullName evidence="8">APC family permease</fullName>
    </submittedName>
</protein>
<evidence type="ECO:0000256" key="6">
    <source>
        <dbReference type="ARBA" id="ARBA00023136"/>
    </source>
</evidence>
<reference evidence="8 9" key="1">
    <citation type="submission" date="2023-03" db="EMBL/GenBank/DDBJ databases">
        <authorList>
            <person name="Shen W."/>
            <person name="Cai J."/>
        </authorList>
    </citation>
    <scope>NUCLEOTIDE SEQUENCE [LARGE SCALE GENOMIC DNA]</scope>
    <source>
        <strain evidence="8 9">D6-4</strain>
    </source>
</reference>
<keyword evidence="3" id="KW-1003">Cell membrane</keyword>
<sequence length="458" mass="50022">MENVKKLGFIDIVSLSFAAVFSLELIASQASMGPSLIFCFIVLGVTFFLSHGLICAELGSTYPDQGGIYVWIKRAYGDRWAARTTWWYWINVAGFIPSTLVVMGSILQMLFFPNLSVWGMVTFCIICTWFIVAFNCIDLQDAKWLTMISTICKLIACLALIVGAVMTLTSKGSQTKFSMKTIIPNFDLSFFSLVPVYVYALTGYDLISCSAGEMENPSKNVPKAVFSSGICTIVLYIIAAVAMLIILPVDQIDPDSGLFTAFGKVFGTQVMIGVAVISFIAFLGYIFSWALGGNKAALEAGLEGELPKIFAKTNKVHAPIGSAILLGLSSTALLVFYGLIASSNANLFWTLLSFTSIIFFLPYIVLSFAFVTLRKKDPTIDRPFRIPGGEGIGKLVAGVQFIFFAFSTIFFFLPPEGENPVSYVLFLVVGVGLAVVVGEWLIDKSIKERTLREAESSE</sequence>
<evidence type="ECO:0000313" key="9">
    <source>
        <dbReference type="Proteomes" id="UP001252875"/>
    </source>
</evidence>
<evidence type="ECO:0000256" key="7">
    <source>
        <dbReference type="SAM" id="Phobius"/>
    </source>
</evidence>
<dbReference type="InterPro" id="IPR050367">
    <property type="entry name" value="APC_superfamily"/>
</dbReference>
<dbReference type="PANTHER" id="PTHR42770">
    <property type="entry name" value="AMINO ACID TRANSPORTER-RELATED"/>
    <property type="match status" value="1"/>
</dbReference>
<feature type="transmembrane region" description="Helical" evidence="7">
    <location>
        <begin position="347"/>
        <end position="371"/>
    </location>
</feature>
<evidence type="ECO:0000256" key="4">
    <source>
        <dbReference type="ARBA" id="ARBA00022692"/>
    </source>
</evidence>
<accession>A0ABU3EWP6</accession>
<keyword evidence="9" id="KW-1185">Reference proteome</keyword>
<feature type="transmembrane region" description="Helical" evidence="7">
    <location>
        <begin position="224"/>
        <end position="246"/>
    </location>
</feature>
<feature type="transmembrane region" description="Helical" evidence="7">
    <location>
        <begin position="188"/>
        <end position="212"/>
    </location>
</feature>
<dbReference type="Gene3D" id="1.20.1740.10">
    <property type="entry name" value="Amino acid/polyamine transporter I"/>
    <property type="match status" value="1"/>
</dbReference>
<feature type="transmembrane region" description="Helical" evidence="7">
    <location>
        <begin position="144"/>
        <end position="168"/>
    </location>
</feature>
<dbReference type="Proteomes" id="UP001252875">
    <property type="component" value="Unassembled WGS sequence"/>
</dbReference>
<feature type="transmembrane region" description="Helical" evidence="7">
    <location>
        <begin position="266"/>
        <end position="287"/>
    </location>
</feature>
<evidence type="ECO:0000256" key="3">
    <source>
        <dbReference type="ARBA" id="ARBA00022475"/>
    </source>
</evidence>
<evidence type="ECO:0000256" key="2">
    <source>
        <dbReference type="ARBA" id="ARBA00022448"/>
    </source>
</evidence>
<feature type="transmembrane region" description="Helical" evidence="7">
    <location>
        <begin position="86"/>
        <end position="111"/>
    </location>
</feature>
<keyword evidence="2" id="KW-0813">Transport</keyword>
<evidence type="ECO:0000313" key="8">
    <source>
        <dbReference type="EMBL" id="MDT2598366.1"/>
    </source>
</evidence>
<comment type="caution">
    <text evidence="8">The sequence shown here is derived from an EMBL/GenBank/DDBJ whole genome shotgun (WGS) entry which is preliminary data.</text>
</comment>
<dbReference type="PIRSF" id="PIRSF006060">
    <property type="entry name" value="AA_transporter"/>
    <property type="match status" value="1"/>
</dbReference>